<dbReference type="RefSeq" id="WP_093043065.1">
    <property type="nucleotide sequence ID" value="NZ_FNQR01000003.1"/>
</dbReference>
<dbReference type="OrthoDB" id="2456765at2"/>
<gene>
    <name evidence="2" type="ORF">SAMN05421743_103184</name>
</gene>
<evidence type="ECO:0000313" key="3">
    <source>
        <dbReference type="Proteomes" id="UP000198584"/>
    </source>
</evidence>
<evidence type="ECO:0000256" key="1">
    <source>
        <dbReference type="SAM" id="MobiDB-lite"/>
    </source>
</evidence>
<protein>
    <submittedName>
        <fullName evidence="2">Uncharacterized protein</fullName>
    </submittedName>
</protein>
<feature type="region of interest" description="Disordered" evidence="1">
    <location>
        <begin position="196"/>
        <end position="216"/>
    </location>
</feature>
<sequence length="250" mass="29787">MNKNNMGDPVQLQQKIIYFKAELAKYKEKVKDYQENYHYAQLDNLKEQNIKLLEDKAELDYQVEKMEKELQTAEEIIAEQQSDRSRMHIKNKSLQELLQKQESEFRVMKENLIAKNEHIMKEKEKIQNKAIELEQSNRELQEKYQKIVKQLENNMNVKQKEEGALEEKCKELAGTIDQLKEQISVHEQTETQLKSKLEEYHSKKEASSTESLDWKKWKQAKEETIESLTQDNLILKSQVDKLKQKLESNK</sequence>
<dbReference type="STRING" id="571932.SAMN05421743_103184"/>
<dbReference type="Proteomes" id="UP000198584">
    <property type="component" value="Unassembled WGS sequence"/>
</dbReference>
<evidence type="ECO:0000313" key="2">
    <source>
        <dbReference type="EMBL" id="SEA20857.1"/>
    </source>
</evidence>
<accession>A0A1H3ZB06</accession>
<proteinExistence type="predicted"/>
<dbReference type="EMBL" id="FNQR01000003">
    <property type="protein sequence ID" value="SEA20857.1"/>
    <property type="molecule type" value="Genomic_DNA"/>
</dbReference>
<name>A0A1H3ZB06_9BACI</name>
<reference evidence="2 3" key="1">
    <citation type="submission" date="2016-10" db="EMBL/GenBank/DDBJ databases">
        <authorList>
            <person name="de Groot N.N."/>
        </authorList>
    </citation>
    <scope>NUCLEOTIDE SEQUENCE [LARGE SCALE GENOMIC DNA]</scope>
    <source>
        <strain evidence="2 3">CCM7597</strain>
    </source>
</reference>
<dbReference type="AlphaFoldDB" id="A0A1H3ZB06"/>
<keyword evidence="3" id="KW-1185">Reference proteome</keyword>
<organism evidence="2 3">
    <name type="scientific">Thalassobacillus cyri</name>
    <dbReference type="NCBI Taxonomy" id="571932"/>
    <lineage>
        <taxon>Bacteria</taxon>
        <taxon>Bacillati</taxon>
        <taxon>Bacillota</taxon>
        <taxon>Bacilli</taxon>
        <taxon>Bacillales</taxon>
        <taxon>Bacillaceae</taxon>
        <taxon>Thalassobacillus</taxon>
    </lineage>
</organism>